<dbReference type="SUPFAM" id="SSF103473">
    <property type="entry name" value="MFS general substrate transporter"/>
    <property type="match status" value="1"/>
</dbReference>
<evidence type="ECO:0000256" key="4">
    <source>
        <dbReference type="ARBA" id="ARBA00007520"/>
    </source>
</evidence>
<dbReference type="PROSITE" id="PS00216">
    <property type="entry name" value="SUGAR_TRANSPORT_1"/>
    <property type="match status" value="1"/>
</dbReference>
<dbReference type="Gene3D" id="1.20.1720.10">
    <property type="entry name" value="Multidrug resistance protein D"/>
    <property type="match status" value="1"/>
</dbReference>
<evidence type="ECO:0000256" key="2">
    <source>
        <dbReference type="ARBA" id="ARBA00004651"/>
    </source>
</evidence>
<dbReference type="PRINTS" id="PR01035">
    <property type="entry name" value="TCRTETA"/>
</dbReference>
<dbReference type="GO" id="GO:0042910">
    <property type="term" value="F:xenobiotic transmembrane transporter activity"/>
    <property type="evidence" value="ECO:0007669"/>
    <property type="project" value="InterPro"/>
</dbReference>
<feature type="transmembrane region" description="Helical" evidence="10">
    <location>
        <begin position="169"/>
        <end position="189"/>
    </location>
</feature>
<feature type="transmembrane region" description="Helical" evidence="10">
    <location>
        <begin position="139"/>
        <end position="157"/>
    </location>
</feature>
<dbReference type="AlphaFoldDB" id="A0A917SJS6"/>
<dbReference type="Pfam" id="PF07690">
    <property type="entry name" value="MFS_1"/>
    <property type="match status" value="1"/>
</dbReference>
<keyword evidence="13" id="KW-1185">Reference proteome</keyword>
<feature type="transmembrane region" description="Helical" evidence="10">
    <location>
        <begin position="107"/>
        <end position="127"/>
    </location>
</feature>
<keyword evidence="10" id="KW-0997">Cell inner membrane</keyword>
<dbReference type="Proteomes" id="UP000649829">
    <property type="component" value="Unassembled WGS sequence"/>
</dbReference>
<feature type="transmembrane region" description="Helical" evidence="10">
    <location>
        <begin position="17"/>
        <end position="35"/>
    </location>
</feature>
<dbReference type="PANTHER" id="PTHR42718">
    <property type="entry name" value="MAJOR FACILITATOR SUPERFAMILY MULTIDRUG TRANSPORTER MFSC"/>
    <property type="match status" value="1"/>
</dbReference>
<evidence type="ECO:0000256" key="6">
    <source>
        <dbReference type="ARBA" id="ARBA00022475"/>
    </source>
</evidence>
<sequence length="406" mass="42720">MTHAPIRFLDRSTPPHIATLVLLTGLGALAMNVFLPSLPKMAEWYAAPYALMQLTVAGFLATNAVMQIFIGPLSDKFGRRPMILAGVLVFCLATVGCLLAENVYVFLFFRMMQAAVAVGFALSRAVVRDMFPPDKAASMMGYVTMGMSLVPMVAPAVGGLIDETLGWRASFWLMLILGVLILVLVWADLGETARKSDRTVLGQFREYPELLTSPRFWGYCLACAFSSGAFFAFLGGAPYVGSEVFGMTPAEFGIWAALPGIGYFLGNFLTGLIAARVGVNRMVMAGSLTLACGMAGALILGWLGFGGPEVFFGAMIFVGIGNGMTIPSATSGMLSVRPHLAGTASGLGGTMQIGGGAALSVVAGLILGPGSDETPLLLLMFTTALCGLVAILIVVRREKKLGLTLS</sequence>
<dbReference type="NCBIfam" id="TIGR00710">
    <property type="entry name" value="efflux_Bcr_CflA"/>
    <property type="match status" value="1"/>
</dbReference>
<feature type="transmembrane region" description="Helical" evidence="10">
    <location>
        <begin position="282"/>
        <end position="305"/>
    </location>
</feature>
<reference evidence="12" key="1">
    <citation type="journal article" date="2014" name="Int. J. Syst. Evol. Microbiol.">
        <title>Complete genome sequence of Corynebacterium casei LMG S-19264T (=DSM 44701T), isolated from a smear-ripened cheese.</title>
        <authorList>
            <consortium name="US DOE Joint Genome Institute (JGI-PGF)"/>
            <person name="Walter F."/>
            <person name="Albersmeier A."/>
            <person name="Kalinowski J."/>
            <person name="Ruckert C."/>
        </authorList>
    </citation>
    <scope>NUCLEOTIDE SEQUENCE</scope>
    <source>
        <strain evidence="12">CGMCC 1.6293</strain>
    </source>
</reference>
<evidence type="ECO:0000313" key="13">
    <source>
        <dbReference type="Proteomes" id="UP000649829"/>
    </source>
</evidence>
<feature type="transmembrane region" description="Helical" evidence="10">
    <location>
        <begin position="311"/>
        <end position="334"/>
    </location>
</feature>
<evidence type="ECO:0000256" key="10">
    <source>
        <dbReference type="RuleBase" id="RU365088"/>
    </source>
</evidence>
<dbReference type="CDD" id="cd17320">
    <property type="entry name" value="MFS_MdfA_MDR_like"/>
    <property type="match status" value="1"/>
</dbReference>
<proteinExistence type="inferred from homology"/>
<gene>
    <name evidence="12" type="ORF">GCM10011534_04700</name>
</gene>
<feature type="transmembrane region" description="Helical" evidence="10">
    <location>
        <begin position="47"/>
        <end position="70"/>
    </location>
</feature>
<dbReference type="RefSeq" id="WP_028285419.1">
    <property type="nucleotide sequence ID" value="NZ_BMLF01000001.1"/>
</dbReference>
<feature type="transmembrane region" description="Helical" evidence="10">
    <location>
        <begin position="82"/>
        <end position="101"/>
    </location>
</feature>
<dbReference type="InterPro" id="IPR020846">
    <property type="entry name" value="MFS_dom"/>
</dbReference>
<keyword evidence="8 10" id="KW-1133">Transmembrane helix</keyword>
<evidence type="ECO:0000256" key="3">
    <source>
        <dbReference type="ARBA" id="ARBA00006236"/>
    </source>
</evidence>
<dbReference type="EMBL" id="BMLF01000001">
    <property type="protein sequence ID" value="GGL85869.1"/>
    <property type="molecule type" value="Genomic_DNA"/>
</dbReference>
<feature type="transmembrane region" description="Helical" evidence="10">
    <location>
        <begin position="374"/>
        <end position="395"/>
    </location>
</feature>
<organism evidence="12 13">
    <name type="scientific">Pseudooceanicola nanhaiensis</name>
    <dbReference type="NCBI Taxonomy" id="375761"/>
    <lineage>
        <taxon>Bacteria</taxon>
        <taxon>Pseudomonadati</taxon>
        <taxon>Pseudomonadota</taxon>
        <taxon>Alphaproteobacteria</taxon>
        <taxon>Rhodobacterales</taxon>
        <taxon>Paracoccaceae</taxon>
        <taxon>Pseudooceanicola</taxon>
    </lineage>
</organism>
<comment type="similarity">
    <text evidence="4">Belongs to the major facilitator superfamily. TCR/Tet family.</text>
</comment>
<reference evidence="12" key="2">
    <citation type="submission" date="2020-09" db="EMBL/GenBank/DDBJ databases">
        <authorList>
            <person name="Sun Q."/>
            <person name="Zhou Y."/>
        </authorList>
    </citation>
    <scope>NUCLEOTIDE SEQUENCE</scope>
    <source>
        <strain evidence="12">CGMCC 1.6293</strain>
    </source>
</reference>
<dbReference type="InterPro" id="IPR011701">
    <property type="entry name" value="MFS"/>
</dbReference>
<evidence type="ECO:0000256" key="9">
    <source>
        <dbReference type="ARBA" id="ARBA00023136"/>
    </source>
</evidence>
<dbReference type="PANTHER" id="PTHR42718:SF46">
    <property type="entry name" value="BLR6921 PROTEIN"/>
    <property type="match status" value="1"/>
</dbReference>
<evidence type="ECO:0000313" key="12">
    <source>
        <dbReference type="EMBL" id="GGL85869.1"/>
    </source>
</evidence>
<dbReference type="GO" id="GO:0005886">
    <property type="term" value="C:plasma membrane"/>
    <property type="evidence" value="ECO:0007669"/>
    <property type="project" value="UniProtKB-SubCell"/>
</dbReference>
<comment type="caution">
    <text evidence="12">The sequence shown here is derived from an EMBL/GenBank/DDBJ whole genome shotgun (WGS) entry which is preliminary data.</text>
</comment>
<evidence type="ECO:0000259" key="11">
    <source>
        <dbReference type="PROSITE" id="PS50850"/>
    </source>
</evidence>
<evidence type="ECO:0000256" key="1">
    <source>
        <dbReference type="ARBA" id="ARBA00003279"/>
    </source>
</evidence>
<comment type="function">
    <text evidence="1">Resistance to tetracycline by an active tetracycline efflux. This is an energy-dependent process that decreases the accumulation of the antibiotic in whole cells. This protein functions as a metal-tetracycline/H(+) antiporter.</text>
</comment>
<keyword evidence="6" id="KW-1003">Cell membrane</keyword>
<accession>A0A917SJS6</accession>
<evidence type="ECO:0000256" key="7">
    <source>
        <dbReference type="ARBA" id="ARBA00022692"/>
    </source>
</evidence>
<keyword evidence="7 10" id="KW-0812">Transmembrane</keyword>
<dbReference type="InterPro" id="IPR005829">
    <property type="entry name" value="Sugar_transporter_CS"/>
</dbReference>
<name>A0A917SJS6_9RHOB</name>
<comment type="similarity">
    <text evidence="3 10">Belongs to the major facilitator superfamily. Bcr/CmlA family.</text>
</comment>
<dbReference type="GO" id="GO:1990961">
    <property type="term" value="P:xenobiotic detoxification by transmembrane export across the plasma membrane"/>
    <property type="evidence" value="ECO:0007669"/>
    <property type="project" value="InterPro"/>
</dbReference>
<feature type="transmembrane region" description="Helical" evidence="10">
    <location>
        <begin position="346"/>
        <end position="368"/>
    </location>
</feature>
<feature type="domain" description="Major facilitator superfamily (MFS) profile" evidence="11">
    <location>
        <begin position="16"/>
        <end position="399"/>
    </location>
</feature>
<dbReference type="InterPro" id="IPR036259">
    <property type="entry name" value="MFS_trans_sf"/>
</dbReference>
<keyword evidence="5 10" id="KW-0813">Transport</keyword>
<evidence type="ECO:0000256" key="8">
    <source>
        <dbReference type="ARBA" id="ARBA00022989"/>
    </source>
</evidence>
<protein>
    <recommendedName>
        <fullName evidence="10">Bcr/CflA family efflux transporter</fullName>
    </recommendedName>
</protein>
<dbReference type="PROSITE" id="PS50850">
    <property type="entry name" value="MFS"/>
    <property type="match status" value="1"/>
</dbReference>
<evidence type="ECO:0000256" key="5">
    <source>
        <dbReference type="ARBA" id="ARBA00022448"/>
    </source>
</evidence>
<dbReference type="InterPro" id="IPR001958">
    <property type="entry name" value="Tet-R_TetA/multi-R_MdtG-like"/>
</dbReference>
<dbReference type="InterPro" id="IPR004812">
    <property type="entry name" value="Efflux_drug-R_Bcr/CmlA"/>
</dbReference>
<keyword evidence="9 10" id="KW-0472">Membrane</keyword>
<feature type="transmembrane region" description="Helical" evidence="10">
    <location>
        <begin position="216"/>
        <end position="240"/>
    </location>
</feature>
<comment type="subcellular location">
    <subcellularLocation>
        <location evidence="10">Cell inner membrane</location>
        <topology evidence="10">Multi-pass membrane protein</topology>
    </subcellularLocation>
    <subcellularLocation>
        <location evidence="2">Cell membrane</location>
        <topology evidence="2">Multi-pass membrane protein</topology>
    </subcellularLocation>
</comment>
<feature type="transmembrane region" description="Helical" evidence="10">
    <location>
        <begin position="252"/>
        <end position="275"/>
    </location>
</feature>